<dbReference type="InterPro" id="IPR008538">
    <property type="entry name" value="Uma2"/>
</dbReference>
<dbReference type="OrthoDB" id="526759at2"/>
<dbReference type="InterPro" id="IPR011335">
    <property type="entry name" value="Restrct_endonuc-II-like"/>
</dbReference>
<dbReference type="SUPFAM" id="SSF52980">
    <property type="entry name" value="Restriction endonuclease-like"/>
    <property type="match status" value="1"/>
</dbReference>
<feature type="domain" description="Putative restriction endonuclease" evidence="1">
    <location>
        <begin position="124"/>
        <end position="245"/>
    </location>
</feature>
<proteinExistence type="predicted"/>
<name>A0A0C1N5M0_9CYAN</name>
<gene>
    <name evidence="2" type="ORF">DA73_0224840</name>
</gene>
<dbReference type="CDD" id="cd06260">
    <property type="entry name" value="DUF820-like"/>
    <property type="match status" value="1"/>
</dbReference>
<dbReference type="STRING" id="1479485.DA73_0224840"/>
<organism evidence="2">
    <name type="scientific">Tolypothrix bouteillei VB521301</name>
    <dbReference type="NCBI Taxonomy" id="1479485"/>
    <lineage>
        <taxon>Bacteria</taxon>
        <taxon>Bacillati</taxon>
        <taxon>Cyanobacteriota</taxon>
        <taxon>Cyanophyceae</taxon>
        <taxon>Nostocales</taxon>
        <taxon>Tolypothrichaceae</taxon>
        <taxon>Tolypothrix</taxon>
    </lineage>
</organism>
<dbReference type="Pfam" id="PF05685">
    <property type="entry name" value="Uma2"/>
    <property type="match status" value="1"/>
</dbReference>
<protein>
    <recommendedName>
        <fullName evidence="1">Putative restriction endonuclease domain-containing protein</fullName>
    </recommendedName>
</protein>
<evidence type="ECO:0000313" key="2">
    <source>
        <dbReference type="EMBL" id="KIE09942.1"/>
    </source>
</evidence>
<dbReference type="Gene3D" id="3.90.1570.10">
    <property type="entry name" value="tt1808, chain A"/>
    <property type="match status" value="1"/>
</dbReference>
<reference evidence="2" key="1">
    <citation type="journal article" date="2015" name="Genome Announc.">
        <title>Draft Genome Sequence of Tolypothrix boutellei Strain VB521301.</title>
        <authorList>
            <person name="Chandrababunaidu M.M."/>
            <person name="Singh D."/>
            <person name="Sen D."/>
            <person name="Bhan S."/>
            <person name="Das S."/>
            <person name="Gupta A."/>
            <person name="Adhikary S.P."/>
            <person name="Tripathy S."/>
        </authorList>
    </citation>
    <scope>NUCLEOTIDE SEQUENCE</scope>
    <source>
        <strain evidence="2">VB521301</strain>
    </source>
</reference>
<dbReference type="PANTHER" id="PTHR34107">
    <property type="entry name" value="SLL0198 PROTEIN-RELATED"/>
    <property type="match status" value="1"/>
</dbReference>
<sequence>MSDQQKQSKFPPTQQGLEYHCASQSIELSECSEPEFRLELVEGKFLVGGTIEGSRWLLKEALIGWGLEAAIAFAPLEKWWEALRVACEVPCQSPDEWLTWAEDLPLSPDYQDRWYPPLGSRFKGEHRWVLDDLRQGLSTAISTAGLGKCFGPNYGMCLGNHVFTPDILVRTSNRLAENTCHDCYMEGAADLVVEIVLPEQKEVDERVRWQYYEQGNVLHYWVVNPTSKQIQFWRWSPQGYQLQSLDTDGCYRGVTGLTFNPELFWSKEQGLPAFTSIWQPRRWEMRYSQGEELGWGSLELAPIVDLQPHAIQPEQFIAWCPETKLESGPLIGGSEIGTRNAIAMLLMSLGLVETVKLMPGYEWVRILRRIERQQQQDARLKQEWWQYAQTLAQRLQSEYQVGGVGIIGDLIKDAPLNFWSEIHLILWEVPEKFEQWRFLEDLPNNPRVCLTEVERATPAQWQALCEIRTVLVGQWQGIEQPRRRKRLQFYWLSD</sequence>
<dbReference type="InterPro" id="IPR012296">
    <property type="entry name" value="Nuclease_put_TT1808"/>
</dbReference>
<dbReference type="PANTHER" id="PTHR34107:SF4">
    <property type="entry name" value="SLL1222 PROTEIN"/>
    <property type="match status" value="1"/>
</dbReference>
<dbReference type="AlphaFoldDB" id="A0A0C1N5M0"/>
<evidence type="ECO:0000259" key="1">
    <source>
        <dbReference type="Pfam" id="PF05685"/>
    </source>
</evidence>
<dbReference type="EMBL" id="JHEG02000053">
    <property type="protein sequence ID" value="KIE09942.1"/>
    <property type="molecule type" value="Genomic_DNA"/>
</dbReference>
<comment type="caution">
    <text evidence="2">The sequence shown here is derived from an EMBL/GenBank/DDBJ whole genome shotgun (WGS) entry which is preliminary data.</text>
</comment>
<accession>A0A0C1N5M0</accession>